<evidence type="ECO:0000256" key="7">
    <source>
        <dbReference type="SAM" id="Phobius"/>
    </source>
</evidence>
<dbReference type="CDD" id="cd06579">
    <property type="entry name" value="TM_PBP1_transp_AraH_like"/>
    <property type="match status" value="1"/>
</dbReference>
<name>A0A1H1PF74_9ACTN</name>
<evidence type="ECO:0000313" key="8">
    <source>
        <dbReference type="EMBL" id="SDS09916.1"/>
    </source>
</evidence>
<proteinExistence type="predicted"/>
<evidence type="ECO:0000256" key="6">
    <source>
        <dbReference type="SAM" id="MobiDB-lite"/>
    </source>
</evidence>
<feature type="compositionally biased region" description="Basic and acidic residues" evidence="6">
    <location>
        <begin position="7"/>
        <end position="32"/>
    </location>
</feature>
<evidence type="ECO:0000313" key="9">
    <source>
        <dbReference type="Proteomes" id="UP000198859"/>
    </source>
</evidence>
<keyword evidence="4 7" id="KW-1133">Transmembrane helix</keyword>
<keyword evidence="3 7" id="KW-0812">Transmembrane</keyword>
<dbReference type="AlphaFoldDB" id="A0A1H1PF74"/>
<dbReference type="EMBL" id="LT629757">
    <property type="protein sequence ID" value="SDS09916.1"/>
    <property type="molecule type" value="Genomic_DNA"/>
</dbReference>
<keyword evidence="2" id="KW-1003">Cell membrane</keyword>
<feature type="transmembrane region" description="Helical" evidence="7">
    <location>
        <begin position="71"/>
        <end position="91"/>
    </location>
</feature>
<dbReference type="GO" id="GO:0022857">
    <property type="term" value="F:transmembrane transporter activity"/>
    <property type="evidence" value="ECO:0007669"/>
    <property type="project" value="InterPro"/>
</dbReference>
<evidence type="ECO:0000256" key="3">
    <source>
        <dbReference type="ARBA" id="ARBA00022692"/>
    </source>
</evidence>
<evidence type="ECO:0000256" key="5">
    <source>
        <dbReference type="ARBA" id="ARBA00023136"/>
    </source>
</evidence>
<comment type="subcellular location">
    <subcellularLocation>
        <location evidence="1">Cell membrane</location>
        <topology evidence="1">Multi-pass membrane protein</topology>
    </subcellularLocation>
</comment>
<gene>
    <name evidence="8" type="ORF">SAMN04488570_1126</name>
</gene>
<dbReference type="Pfam" id="PF02653">
    <property type="entry name" value="BPD_transp_2"/>
    <property type="match status" value="1"/>
</dbReference>
<keyword evidence="5 7" id="KW-0472">Membrane</keyword>
<dbReference type="Proteomes" id="UP000198859">
    <property type="component" value="Chromosome I"/>
</dbReference>
<evidence type="ECO:0000256" key="4">
    <source>
        <dbReference type="ARBA" id="ARBA00022989"/>
    </source>
</evidence>
<feature type="transmembrane region" description="Helical" evidence="7">
    <location>
        <begin position="332"/>
        <end position="351"/>
    </location>
</feature>
<accession>A0A1H1PF74</accession>
<feature type="transmembrane region" description="Helical" evidence="7">
    <location>
        <begin position="155"/>
        <end position="176"/>
    </location>
</feature>
<organism evidence="8 9">
    <name type="scientific">Nocardioides scoriae</name>
    <dbReference type="NCBI Taxonomy" id="642780"/>
    <lineage>
        <taxon>Bacteria</taxon>
        <taxon>Bacillati</taxon>
        <taxon>Actinomycetota</taxon>
        <taxon>Actinomycetes</taxon>
        <taxon>Propionibacteriales</taxon>
        <taxon>Nocardioidaceae</taxon>
        <taxon>Nocardioides</taxon>
    </lineage>
</organism>
<feature type="transmembrane region" description="Helical" evidence="7">
    <location>
        <begin position="306"/>
        <end position="325"/>
    </location>
</feature>
<sequence>MSTLDHTTPRPDQHPHEHTPPHPSRPPEDHTHMSATTDAGPTPDLDPRYAARPASPLHRAVRLLGRWDGDVARLLILALLVLAIGVVAPSFLSQASWLATSQSTTVIMLLAVGQAFVIVTGGIDLSVGAVLACSSMGAAVVMRDLYAAGSSPTQTIVVGFAVALALGGLFGLVNGLLITRLGIAPFIATLGMLGVGTGATNLLSNGAEVVGLPPQLGTIGNVAHLGGWLTVPVLVTAVITVVAGLALARTRFGLRTYAIGSNPGAARRAGIGAQRHLLRIYVLSGLLASIAGILLMSRFVGASPLAGQNTELASIAAAVIGGASLTGGRGTVLGAAIGAAITGVLQIGLILAGVESFWQTVVIGVIILLAVYADQTRSRVAAR</sequence>
<feature type="region of interest" description="Disordered" evidence="6">
    <location>
        <begin position="1"/>
        <end position="51"/>
    </location>
</feature>
<keyword evidence="9" id="KW-1185">Reference proteome</keyword>
<dbReference type="PANTHER" id="PTHR32196">
    <property type="entry name" value="ABC TRANSPORTER PERMEASE PROTEIN YPHD-RELATED-RELATED"/>
    <property type="match status" value="1"/>
</dbReference>
<dbReference type="STRING" id="642780.SAMN04488570_1126"/>
<dbReference type="InterPro" id="IPR001851">
    <property type="entry name" value="ABC_transp_permease"/>
</dbReference>
<evidence type="ECO:0000256" key="2">
    <source>
        <dbReference type="ARBA" id="ARBA00022475"/>
    </source>
</evidence>
<evidence type="ECO:0000256" key="1">
    <source>
        <dbReference type="ARBA" id="ARBA00004651"/>
    </source>
</evidence>
<protein>
    <submittedName>
        <fullName evidence="8">Monosaccharide ABC transporter membrane protein, CUT2 family</fullName>
    </submittedName>
</protein>
<feature type="transmembrane region" description="Helical" evidence="7">
    <location>
        <begin position="277"/>
        <end position="300"/>
    </location>
</feature>
<dbReference type="PANTHER" id="PTHR32196:SF72">
    <property type="entry name" value="RIBOSE IMPORT PERMEASE PROTEIN RBSC"/>
    <property type="match status" value="1"/>
</dbReference>
<feature type="transmembrane region" description="Helical" evidence="7">
    <location>
        <begin position="357"/>
        <end position="373"/>
    </location>
</feature>
<feature type="transmembrane region" description="Helical" evidence="7">
    <location>
        <begin position="223"/>
        <end position="248"/>
    </location>
</feature>
<feature type="transmembrane region" description="Helical" evidence="7">
    <location>
        <begin position="183"/>
        <end position="203"/>
    </location>
</feature>
<feature type="transmembrane region" description="Helical" evidence="7">
    <location>
        <begin position="97"/>
        <end position="118"/>
    </location>
</feature>
<dbReference type="GO" id="GO:0005886">
    <property type="term" value="C:plasma membrane"/>
    <property type="evidence" value="ECO:0007669"/>
    <property type="project" value="UniProtKB-SubCell"/>
</dbReference>
<reference evidence="9" key="1">
    <citation type="submission" date="2016-10" db="EMBL/GenBank/DDBJ databases">
        <authorList>
            <person name="Varghese N."/>
            <person name="Submissions S."/>
        </authorList>
    </citation>
    <scope>NUCLEOTIDE SEQUENCE [LARGE SCALE GENOMIC DNA]</scope>
    <source>
        <strain evidence="9">DSM 22127</strain>
    </source>
</reference>